<accession>A0A0C3S890</accession>
<dbReference type="Proteomes" id="UP000053257">
    <property type="component" value="Unassembled WGS sequence"/>
</dbReference>
<sequence>MSYHTTPPPDSAMGFDMPFLQWRTPSPSGLVPLTPQNGPPSVVEICPSMLSDPRRTIITAPSHTSSPYTPRSSLSKTSVLPNSSINLPCQDSYELRTLFLNHQIQLGFYLRDTKWQAVRSGDLSGRVIHPAVVYVAQLVGCFLWKLRHKTDVLVLSEDIEIRNVLNAVEALPPDPATLVMIYTVLGEYLLFKQQRELGRDYLVRASRVLAPQDLQLAAPSLEGLSSHTEPDEDTKEYLSAMAQLLYIDKATSMVLRLPFFLNAEYDRQLRSITIMQPWLARHSAIVMRCKSIWILREAMRLSQIRAAAASESKSSARLETALPVEWYTQYWETLEDAAQHVAVLYPQMLQASLTDFQQTLCLKVCIIVALAAQIELHRMPGYYHVESRQRAMCVIVEVIRLIRGLKEEDYALLEPTLGICFTIIANTLREDQSVRLELPPDCGPPQDTLSVLITVATQLSLKLPYVEPALHTLHELAATN</sequence>
<evidence type="ECO:0008006" key="3">
    <source>
        <dbReference type="Google" id="ProtNLM"/>
    </source>
</evidence>
<organism evidence="1 2">
    <name type="scientific">Phlebiopsis gigantea (strain 11061_1 CR5-6)</name>
    <name type="common">White-rot fungus</name>
    <name type="synonym">Peniophora gigantea</name>
    <dbReference type="NCBI Taxonomy" id="745531"/>
    <lineage>
        <taxon>Eukaryota</taxon>
        <taxon>Fungi</taxon>
        <taxon>Dikarya</taxon>
        <taxon>Basidiomycota</taxon>
        <taxon>Agaricomycotina</taxon>
        <taxon>Agaricomycetes</taxon>
        <taxon>Polyporales</taxon>
        <taxon>Phanerochaetaceae</taxon>
        <taxon>Phlebiopsis</taxon>
    </lineage>
</organism>
<evidence type="ECO:0000313" key="1">
    <source>
        <dbReference type="EMBL" id="KIP05150.1"/>
    </source>
</evidence>
<evidence type="ECO:0000313" key="2">
    <source>
        <dbReference type="Proteomes" id="UP000053257"/>
    </source>
</evidence>
<proteinExistence type="predicted"/>
<dbReference type="AlphaFoldDB" id="A0A0C3S890"/>
<keyword evidence="2" id="KW-1185">Reference proteome</keyword>
<dbReference type="HOGENOM" id="CLU_033746_0_0_1"/>
<dbReference type="OrthoDB" id="2017365at2759"/>
<dbReference type="EMBL" id="KN840551">
    <property type="protein sequence ID" value="KIP05150.1"/>
    <property type="molecule type" value="Genomic_DNA"/>
</dbReference>
<reference evidence="1 2" key="1">
    <citation type="journal article" date="2014" name="PLoS Genet.">
        <title>Analysis of the Phlebiopsis gigantea genome, transcriptome and secretome provides insight into its pioneer colonization strategies of wood.</title>
        <authorList>
            <person name="Hori C."/>
            <person name="Ishida T."/>
            <person name="Igarashi K."/>
            <person name="Samejima M."/>
            <person name="Suzuki H."/>
            <person name="Master E."/>
            <person name="Ferreira P."/>
            <person name="Ruiz-Duenas F.J."/>
            <person name="Held B."/>
            <person name="Canessa P."/>
            <person name="Larrondo L.F."/>
            <person name="Schmoll M."/>
            <person name="Druzhinina I.S."/>
            <person name="Kubicek C.P."/>
            <person name="Gaskell J.A."/>
            <person name="Kersten P."/>
            <person name="St John F."/>
            <person name="Glasner J."/>
            <person name="Sabat G."/>
            <person name="Splinter BonDurant S."/>
            <person name="Syed K."/>
            <person name="Yadav J."/>
            <person name="Mgbeahuruike A.C."/>
            <person name="Kovalchuk A."/>
            <person name="Asiegbu F.O."/>
            <person name="Lackner G."/>
            <person name="Hoffmeister D."/>
            <person name="Rencoret J."/>
            <person name="Gutierrez A."/>
            <person name="Sun H."/>
            <person name="Lindquist E."/>
            <person name="Barry K."/>
            <person name="Riley R."/>
            <person name="Grigoriev I.V."/>
            <person name="Henrissat B."/>
            <person name="Kues U."/>
            <person name="Berka R.M."/>
            <person name="Martinez A.T."/>
            <person name="Covert S.F."/>
            <person name="Blanchette R.A."/>
            <person name="Cullen D."/>
        </authorList>
    </citation>
    <scope>NUCLEOTIDE SEQUENCE [LARGE SCALE GENOMIC DNA]</scope>
    <source>
        <strain evidence="1 2">11061_1 CR5-6</strain>
    </source>
</reference>
<name>A0A0C3S890_PHLG1</name>
<gene>
    <name evidence="1" type="ORF">PHLGIDRAFT_164927</name>
</gene>
<protein>
    <recommendedName>
        <fullName evidence="3">Transcription factor domain-containing protein</fullName>
    </recommendedName>
</protein>